<comment type="catalytic activity">
    <reaction evidence="1">
        <text>[E2 ubiquitin-conjugating enzyme]-S-ubiquitinyl-L-cysteine + [acceptor protein]-L-lysine = [E2 ubiquitin-conjugating enzyme]-L-cysteine + [acceptor protein]-N(6)-ubiquitinyl-L-lysine.</text>
        <dbReference type="EC" id="2.3.2.31"/>
    </reaction>
</comment>
<feature type="compositionally biased region" description="Basic and acidic residues" evidence="10">
    <location>
        <begin position="232"/>
        <end position="242"/>
    </location>
</feature>
<feature type="region of interest" description="Disordered" evidence="10">
    <location>
        <begin position="121"/>
        <end position="162"/>
    </location>
</feature>
<proteinExistence type="predicted"/>
<evidence type="ECO:0000256" key="10">
    <source>
        <dbReference type="SAM" id="MobiDB-lite"/>
    </source>
</evidence>
<evidence type="ECO:0000256" key="8">
    <source>
        <dbReference type="ARBA" id="ARBA00022833"/>
    </source>
</evidence>
<dbReference type="CDD" id="cd20335">
    <property type="entry name" value="BRcat_RBR"/>
    <property type="match status" value="1"/>
</dbReference>
<evidence type="ECO:0000256" key="1">
    <source>
        <dbReference type="ARBA" id="ARBA00001798"/>
    </source>
</evidence>
<dbReference type="Gene3D" id="1.20.120.1750">
    <property type="match status" value="1"/>
</dbReference>
<keyword evidence="4" id="KW-0479">Metal-binding</keyword>
<protein>
    <recommendedName>
        <fullName evidence="2">RBR-type E3 ubiquitin transferase</fullName>
        <ecNumber evidence="2">2.3.2.31</ecNumber>
    </recommendedName>
</protein>
<keyword evidence="9" id="KW-0175">Coiled coil</keyword>
<dbReference type="GO" id="GO:0061630">
    <property type="term" value="F:ubiquitin protein ligase activity"/>
    <property type="evidence" value="ECO:0007669"/>
    <property type="project" value="UniProtKB-EC"/>
</dbReference>
<feature type="compositionally biased region" description="Low complexity" evidence="10">
    <location>
        <begin position="217"/>
        <end position="231"/>
    </location>
</feature>
<accession>A0AAE0IR32</accession>
<evidence type="ECO:0000256" key="5">
    <source>
        <dbReference type="ARBA" id="ARBA00022737"/>
    </source>
</evidence>
<keyword evidence="8" id="KW-0862">Zinc</keyword>
<dbReference type="InterPro" id="IPR044066">
    <property type="entry name" value="TRIAD_supradom"/>
</dbReference>
<comment type="caution">
    <text evidence="12">The sequence shown here is derived from an EMBL/GenBank/DDBJ whole genome shotgun (WGS) entry which is preliminary data.</text>
</comment>
<feature type="region of interest" description="Disordered" evidence="10">
    <location>
        <begin position="324"/>
        <end position="345"/>
    </location>
</feature>
<gene>
    <name evidence="12" type="ORF">B0H66DRAFT_634878</name>
</gene>
<evidence type="ECO:0000256" key="4">
    <source>
        <dbReference type="ARBA" id="ARBA00022723"/>
    </source>
</evidence>
<feature type="compositionally biased region" description="Low complexity" evidence="10">
    <location>
        <begin position="1"/>
        <end position="14"/>
    </location>
</feature>
<reference evidence="12" key="2">
    <citation type="submission" date="2023-06" db="EMBL/GenBank/DDBJ databases">
        <authorList>
            <consortium name="Lawrence Berkeley National Laboratory"/>
            <person name="Haridas S."/>
            <person name="Hensen N."/>
            <person name="Bonometti L."/>
            <person name="Westerberg I."/>
            <person name="Brannstrom I.O."/>
            <person name="Guillou S."/>
            <person name="Cros-Aarteil S."/>
            <person name="Calhoun S."/>
            <person name="Kuo A."/>
            <person name="Mondo S."/>
            <person name="Pangilinan J."/>
            <person name="Riley R."/>
            <person name="Labutti K."/>
            <person name="Andreopoulos B."/>
            <person name="Lipzen A."/>
            <person name="Chen C."/>
            <person name="Yanf M."/>
            <person name="Daum C."/>
            <person name="Ng V."/>
            <person name="Clum A."/>
            <person name="Steindorff A."/>
            <person name="Ohm R."/>
            <person name="Martin F."/>
            <person name="Silar P."/>
            <person name="Natvig D."/>
            <person name="Lalanne C."/>
            <person name="Gautier V."/>
            <person name="Ament-Velasquez S.L."/>
            <person name="Kruys A."/>
            <person name="Hutchinson M.I."/>
            <person name="Powell A.J."/>
            <person name="Barry K."/>
            <person name="Miller A.N."/>
            <person name="Grigoriev I.V."/>
            <person name="Debuchy R."/>
            <person name="Gladieux P."/>
            <person name="Thoren M.H."/>
            <person name="Johannesson H."/>
        </authorList>
    </citation>
    <scope>NUCLEOTIDE SEQUENCE</scope>
    <source>
        <strain evidence="12">CBS 118394</strain>
    </source>
</reference>
<evidence type="ECO:0000256" key="2">
    <source>
        <dbReference type="ARBA" id="ARBA00012251"/>
    </source>
</evidence>
<dbReference type="EC" id="2.3.2.31" evidence="2"/>
<feature type="region of interest" description="Disordered" evidence="10">
    <location>
        <begin position="1"/>
        <end position="54"/>
    </location>
</feature>
<dbReference type="GO" id="GO:0016567">
    <property type="term" value="P:protein ubiquitination"/>
    <property type="evidence" value="ECO:0007669"/>
    <property type="project" value="InterPro"/>
</dbReference>
<evidence type="ECO:0000256" key="7">
    <source>
        <dbReference type="ARBA" id="ARBA00022786"/>
    </source>
</evidence>
<sequence>MSRTTTQQRRQQQQHSEKAIERQPTTPGRQLVDSSNGVSWVPSTSSSSTKPGMREEAVNLQISAARGEDGGERLKTAAGHTEKLAALLYQPATGKGDSETPTNAAALGIFMSGMMAMSTTATSTTTAAGKQPELPPQQDTNGDETVWSPVQPMPEEEESSQDDADIDLSNYAPPEILTQLHNADATAEIIAMVVQSSLDNIVGQVEAERQRRVEQAAASARDAEAQAAVEAEQGKGKGRAEENDSIDGGSFTALPIIKVSSSEDTPPAAAANIRDNQEEATAVAPISPHRRSRFGNIRRIFNHIVDKPLPALLGTSAAGISDYRPPSSAGDATSSHVHLGSSHRPSLQRFIKTRPRKSSEALSLGPETMIECVACLGDFARKEAIKVPCHYYCTDCFERLIATALETEAQWPPKCCLNAIPYRTIAKHIRGDTLKLYKEKDEEYKVPVADRIYCSEPDCGEWIRKFDKLNKTARCSKGHVMCVMCRQRPHAGREACPQDRDQQILDDLAGEQGWRRCHQCSAMVEHREACQHMTCRCGAQFCYVCGLRWRTCHCTPQQLNAIKERAQQAQLARAEREARQATEDAWLQNALRLIEEYEREERTRKEEAAARREERRRREAERREEIRIAELAFKYGQLHADLADLEDWQRMELLRDHSREFEERRAVAIEERNAVWQRISAERSELRSETAAKITNQELESDREYRVRVAWEQQLEEEYATALKTFWAGKPGGPEQMGQAMRLYMRKNDARMEAWQKMRAREMEAFRYAAEEELGVREELWDTMMSRAHRTAEDKQEEVKRKHAAKLRWFELVVVERNRLLAEMEMFERETGAESDEGEASWMSLTDGEADAEVETPLVYGSSPEVDSEKEIRIVGGWPLSEECG</sequence>
<feature type="coiled-coil region" evidence="9">
    <location>
        <begin position="559"/>
        <end position="623"/>
    </location>
</feature>
<evidence type="ECO:0000256" key="9">
    <source>
        <dbReference type="SAM" id="Coils"/>
    </source>
</evidence>
<dbReference type="CDD" id="cd22584">
    <property type="entry name" value="Rcat_RBR_unk"/>
    <property type="match status" value="1"/>
</dbReference>
<dbReference type="SUPFAM" id="SSF57850">
    <property type="entry name" value="RING/U-box"/>
    <property type="match status" value="1"/>
</dbReference>
<keyword evidence="3" id="KW-0808">Transferase</keyword>
<dbReference type="AlphaFoldDB" id="A0AAE0IR32"/>
<evidence type="ECO:0000313" key="13">
    <source>
        <dbReference type="Proteomes" id="UP001283341"/>
    </source>
</evidence>
<feature type="region of interest" description="Disordered" evidence="10">
    <location>
        <begin position="217"/>
        <end position="250"/>
    </location>
</feature>
<dbReference type="InterPro" id="IPR002867">
    <property type="entry name" value="IBR_dom"/>
</dbReference>
<dbReference type="EMBL" id="JAUEDM010000001">
    <property type="protein sequence ID" value="KAK3329739.1"/>
    <property type="molecule type" value="Genomic_DNA"/>
</dbReference>
<dbReference type="Proteomes" id="UP001283341">
    <property type="component" value="Unassembled WGS sequence"/>
</dbReference>
<organism evidence="12 13">
    <name type="scientific">Apodospora peruviana</name>
    <dbReference type="NCBI Taxonomy" id="516989"/>
    <lineage>
        <taxon>Eukaryota</taxon>
        <taxon>Fungi</taxon>
        <taxon>Dikarya</taxon>
        <taxon>Ascomycota</taxon>
        <taxon>Pezizomycotina</taxon>
        <taxon>Sordariomycetes</taxon>
        <taxon>Sordariomycetidae</taxon>
        <taxon>Sordariales</taxon>
        <taxon>Lasiosphaeriaceae</taxon>
        <taxon>Apodospora</taxon>
    </lineage>
</organism>
<dbReference type="PANTHER" id="PTHR11685">
    <property type="entry name" value="RBR FAMILY RING FINGER AND IBR DOMAIN-CONTAINING"/>
    <property type="match status" value="1"/>
</dbReference>
<feature type="domain" description="RING-type" evidence="11">
    <location>
        <begin position="368"/>
        <end position="558"/>
    </location>
</feature>
<dbReference type="Pfam" id="PF01485">
    <property type="entry name" value="IBR"/>
    <property type="match status" value="1"/>
</dbReference>
<evidence type="ECO:0000256" key="3">
    <source>
        <dbReference type="ARBA" id="ARBA00022679"/>
    </source>
</evidence>
<evidence type="ECO:0000256" key="6">
    <source>
        <dbReference type="ARBA" id="ARBA00022771"/>
    </source>
</evidence>
<evidence type="ECO:0000313" key="12">
    <source>
        <dbReference type="EMBL" id="KAK3329739.1"/>
    </source>
</evidence>
<keyword evidence="13" id="KW-1185">Reference proteome</keyword>
<feature type="compositionally biased region" description="Low complexity" evidence="10">
    <location>
        <begin position="34"/>
        <end position="51"/>
    </location>
</feature>
<keyword evidence="6" id="KW-0863">Zinc-finger</keyword>
<name>A0AAE0IR32_9PEZI</name>
<keyword evidence="7" id="KW-0833">Ubl conjugation pathway</keyword>
<dbReference type="InterPro" id="IPR031127">
    <property type="entry name" value="E3_UB_ligase_RBR"/>
</dbReference>
<dbReference type="PROSITE" id="PS51873">
    <property type="entry name" value="TRIAD"/>
    <property type="match status" value="1"/>
</dbReference>
<keyword evidence="5" id="KW-0677">Repeat</keyword>
<evidence type="ECO:0000259" key="11">
    <source>
        <dbReference type="PROSITE" id="PS51873"/>
    </source>
</evidence>
<reference evidence="12" key="1">
    <citation type="journal article" date="2023" name="Mol. Phylogenet. Evol.">
        <title>Genome-scale phylogeny and comparative genomics of the fungal order Sordariales.</title>
        <authorList>
            <person name="Hensen N."/>
            <person name="Bonometti L."/>
            <person name="Westerberg I."/>
            <person name="Brannstrom I.O."/>
            <person name="Guillou S."/>
            <person name="Cros-Aarteil S."/>
            <person name="Calhoun S."/>
            <person name="Haridas S."/>
            <person name="Kuo A."/>
            <person name="Mondo S."/>
            <person name="Pangilinan J."/>
            <person name="Riley R."/>
            <person name="LaButti K."/>
            <person name="Andreopoulos B."/>
            <person name="Lipzen A."/>
            <person name="Chen C."/>
            <person name="Yan M."/>
            <person name="Daum C."/>
            <person name="Ng V."/>
            <person name="Clum A."/>
            <person name="Steindorff A."/>
            <person name="Ohm R.A."/>
            <person name="Martin F."/>
            <person name="Silar P."/>
            <person name="Natvig D.O."/>
            <person name="Lalanne C."/>
            <person name="Gautier V."/>
            <person name="Ament-Velasquez S.L."/>
            <person name="Kruys A."/>
            <person name="Hutchinson M.I."/>
            <person name="Powell A.J."/>
            <person name="Barry K."/>
            <person name="Miller A.N."/>
            <person name="Grigoriev I.V."/>
            <person name="Debuchy R."/>
            <person name="Gladieux P."/>
            <person name="Hiltunen Thoren M."/>
            <person name="Johannesson H."/>
        </authorList>
    </citation>
    <scope>NUCLEOTIDE SEQUENCE</scope>
    <source>
        <strain evidence="12">CBS 118394</strain>
    </source>
</reference>
<dbReference type="GO" id="GO:0008270">
    <property type="term" value="F:zinc ion binding"/>
    <property type="evidence" value="ECO:0007669"/>
    <property type="project" value="UniProtKB-KW"/>
</dbReference>